<feature type="transmembrane region" description="Helical" evidence="3">
    <location>
        <begin position="608"/>
        <end position="629"/>
    </location>
</feature>
<evidence type="ECO:0000313" key="5">
    <source>
        <dbReference type="EMBL" id="EPS34473.1"/>
    </source>
</evidence>
<dbReference type="EMBL" id="KB644415">
    <property type="protein sequence ID" value="EPS34473.1"/>
    <property type="molecule type" value="Genomic_DNA"/>
</dbReference>
<dbReference type="PANTHER" id="PTHR46910:SF5">
    <property type="entry name" value="ZN(II)2CYS6 TRANSCRIPTION FACTOR (EUROFUNG)"/>
    <property type="match status" value="1"/>
</dbReference>
<feature type="region of interest" description="Disordered" evidence="2">
    <location>
        <begin position="139"/>
        <end position="177"/>
    </location>
</feature>
<keyword evidence="3" id="KW-0812">Transmembrane</keyword>
<dbReference type="AlphaFoldDB" id="S8B6F7"/>
<evidence type="ECO:0000256" key="2">
    <source>
        <dbReference type="SAM" id="MobiDB-lite"/>
    </source>
</evidence>
<dbReference type="eggNOG" id="ENOG502RYZ8">
    <property type="taxonomic scope" value="Eukaryota"/>
</dbReference>
<sequence length="784" mass="86400">MELESSDHEERDAPSALTRRATTACDRLPSSGEEIESPHESARFETLTVMVYLNISATNAVFERSGATSAVHARIVGAQVSYADLPGKDRELNQDVDEKKIDLIEERLAGVEKTLQRLGNIENSLRELLIASRQHNGHTFTTSATTTSTTVTSTAPPAGFLPKAHSPESRLDITDSKGPSYTSNPAIEEHESVPQFEGYSSLAAHSTYAKEFLESAVSHSTPEVLSSPKIGEALMSLKQIVEMQDKHRDGGVRRGQLSSHLGMRRDIRKLEMPPLPVVLKVLKRAKEFPPCCFGNYLPFFTVDYFISKCRAVYFATEDYSDATFIISNFGLNGIFVEFGFDENDPGVKAEYQRYEQMCKDNLEAALASLNLLMPITLESVVALALGAIHGIEISKPSVGWTFASTAVQMCQSLGYSRLSSMENDPLELQRRKQDLFWSAYTITNMMALRVGRASVVQTCDIDIPPPSECFVNMGVWSNVCAIWARQAIIQNDIYVNLYSPAALNQPESQRVMHARRLADEMKREVLEPFEQIMIGELNISEVDFIYLRSDGVSRLAILTLIYRAIPAEPGTSSTFVPECTETARAALELHQACVGSLKEASETLRTSYMHWAILTSPFVPFIVIFCHVITTSDRRDLARLEAFTASLQPLCRSSQSIDRLHNLCSMFSTVARLYVEAKARKRAGNDHGMGAVGQEFDAYLSALGLAPGNVMAQNAWGGLTPDGSSSMTFSLTDSSLPTPGFGGSGMDLSSMAGISQATQLGNWFSSNQYMMGLLEEDLFQFNPS</sequence>
<keyword evidence="6" id="KW-1185">Reference proteome</keyword>
<feature type="compositionally biased region" description="Basic and acidic residues" evidence="2">
    <location>
        <begin position="1"/>
        <end position="13"/>
    </location>
</feature>
<dbReference type="PhylomeDB" id="S8B6F7"/>
<dbReference type="GO" id="GO:0008270">
    <property type="term" value="F:zinc ion binding"/>
    <property type="evidence" value="ECO:0007669"/>
    <property type="project" value="InterPro"/>
</dbReference>
<protein>
    <recommendedName>
        <fullName evidence="4">Xylanolytic transcriptional activator regulatory domain-containing protein</fullName>
    </recommendedName>
</protein>
<dbReference type="SMART" id="SM00906">
    <property type="entry name" value="Fungal_trans"/>
    <property type="match status" value="1"/>
</dbReference>
<organism evidence="5 6">
    <name type="scientific">Penicillium oxalicum (strain 114-2 / CGMCC 5302)</name>
    <name type="common">Penicillium decumbens</name>
    <dbReference type="NCBI Taxonomy" id="933388"/>
    <lineage>
        <taxon>Eukaryota</taxon>
        <taxon>Fungi</taxon>
        <taxon>Dikarya</taxon>
        <taxon>Ascomycota</taxon>
        <taxon>Pezizomycotina</taxon>
        <taxon>Eurotiomycetes</taxon>
        <taxon>Eurotiomycetidae</taxon>
        <taxon>Eurotiales</taxon>
        <taxon>Aspergillaceae</taxon>
        <taxon>Penicillium</taxon>
    </lineage>
</organism>
<dbReference type="GO" id="GO:0006351">
    <property type="term" value="P:DNA-templated transcription"/>
    <property type="evidence" value="ECO:0007669"/>
    <property type="project" value="InterPro"/>
</dbReference>
<feature type="compositionally biased region" description="Basic and acidic residues" evidence="2">
    <location>
        <begin position="165"/>
        <end position="175"/>
    </location>
</feature>
<evidence type="ECO:0000259" key="4">
    <source>
        <dbReference type="SMART" id="SM00906"/>
    </source>
</evidence>
<reference evidence="5 6" key="1">
    <citation type="journal article" date="2013" name="PLoS ONE">
        <title>Genomic and secretomic analyses reveal unique features of the lignocellulolytic enzyme system of Penicillium decumbens.</title>
        <authorList>
            <person name="Liu G."/>
            <person name="Zhang L."/>
            <person name="Wei X."/>
            <person name="Zou G."/>
            <person name="Qin Y."/>
            <person name="Ma L."/>
            <person name="Li J."/>
            <person name="Zheng H."/>
            <person name="Wang S."/>
            <person name="Wang C."/>
            <person name="Xun L."/>
            <person name="Zhao G.-P."/>
            <person name="Zhou Z."/>
            <person name="Qu Y."/>
        </authorList>
    </citation>
    <scope>NUCLEOTIDE SEQUENCE [LARGE SCALE GENOMIC DNA]</scope>
    <source>
        <strain evidence="6">114-2 / CGMCC 5302</strain>
    </source>
</reference>
<dbReference type="HOGENOM" id="CLU_009377_1_1_1"/>
<dbReference type="InterPro" id="IPR007219">
    <property type="entry name" value="XnlR_reg_dom"/>
</dbReference>
<accession>S8B6F7</accession>
<evidence type="ECO:0000313" key="6">
    <source>
        <dbReference type="Proteomes" id="UP000019376"/>
    </source>
</evidence>
<proteinExistence type="predicted"/>
<feature type="region of interest" description="Disordered" evidence="2">
    <location>
        <begin position="1"/>
        <end position="40"/>
    </location>
</feature>
<dbReference type="Pfam" id="PF04082">
    <property type="entry name" value="Fungal_trans"/>
    <property type="match status" value="1"/>
</dbReference>
<keyword evidence="3" id="KW-1133">Transmembrane helix</keyword>
<dbReference type="STRING" id="933388.S8B6F7"/>
<feature type="domain" description="Xylanolytic transcriptional activator regulatory" evidence="4">
    <location>
        <begin position="399"/>
        <end position="472"/>
    </location>
</feature>
<dbReference type="GO" id="GO:0003677">
    <property type="term" value="F:DNA binding"/>
    <property type="evidence" value="ECO:0007669"/>
    <property type="project" value="InterPro"/>
</dbReference>
<gene>
    <name evidence="5" type="ORF">PDE_09437</name>
</gene>
<dbReference type="PANTHER" id="PTHR46910">
    <property type="entry name" value="TRANSCRIPTION FACTOR PDR1"/>
    <property type="match status" value="1"/>
</dbReference>
<keyword evidence="1" id="KW-0539">Nucleus</keyword>
<dbReference type="OrthoDB" id="103819at2759"/>
<evidence type="ECO:0000256" key="3">
    <source>
        <dbReference type="SAM" id="Phobius"/>
    </source>
</evidence>
<dbReference type="GO" id="GO:0003700">
    <property type="term" value="F:DNA-binding transcription factor activity"/>
    <property type="evidence" value="ECO:0007669"/>
    <property type="project" value="InterPro"/>
</dbReference>
<dbReference type="InterPro" id="IPR050987">
    <property type="entry name" value="AtrR-like"/>
</dbReference>
<dbReference type="CDD" id="cd12148">
    <property type="entry name" value="fungal_TF_MHR"/>
    <property type="match status" value="1"/>
</dbReference>
<keyword evidence="3" id="KW-0472">Membrane</keyword>
<dbReference type="Proteomes" id="UP000019376">
    <property type="component" value="Unassembled WGS sequence"/>
</dbReference>
<evidence type="ECO:0000256" key="1">
    <source>
        <dbReference type="ARBA" id="ARBA00023242"/>
    </source>
</evidence>
<feature type="compositionally biased region" description="Low complexity" evidence="2">
    <location>
        <begin position="139"/>
        <end position="154"/>
    </location>
</feature>
<name>S8B6F7_PENO1</name>